<dbReference type="Proteomes" id="UP000256964">
    <property type="component" value="Unassembled WGS sequence"/>
</dbReference>
<dbReference type="OrthoDB" id="2742042at2759"/>
<feature type="region of interest" description="Disordered" evidence="1">
    <location>
        <begin position="1"/>
        <end position="25"/>
    </location>
</feature>
<proteinExistence type="predicted"/>
<dbReference type="AlphaFoldDB" id="A0A371DGR9"/>
<sequence>MSFGRMAVYGHPNGPQARREDRKIPKDERTEAAILEWVNDAIEQGGAAHWGRPNIIDPESAKDQLQSKFVLKVVAYHLRMSMGSIWSPEDDESADPVGAIALAACAIERSFEWYSKNQLKGLPQAKFSKKLAGEDMGRWRDSAVQDLIDKPHRLERLLTSAMALLSVPLRTSVPKHGVNRRYVRERSSSPPAVPYDAGDERSSESVFI</sequence>
<organism evidence="2 3">
    <name type="scientific">Lentinus brumalis</name>
    <dbReference type="NCBI Taxonomy" id="2498619"/>
    <lineage>
        <taxon>Eukaryota</taxon>
        <taxon>Fungi</taxon>
        <taxon>Dikarya</taxon>
        <taxon>Basidiomycota</taxon>
        <taxon>Agaricomycotina</taxon>
        <taxon>Agaricomycetes</taxon>
        <taxon>Polyporales</taxon>
        <taxon>Polyporaceae</taxon>
        <taxon>Lentinus</taxon>
    </lineage>
</organism>
<evidence type="ECO:0000313" key="3">
    <source>
        <dbReference type="Proteomes" id="UP000256964"/>
    </source>
</evidence>
<feature type="region of interest" description="Disordered" evidence="1">
    <location>
        <begin position="178"/>
        <end position="208"/>
    </location>
</feature>
<evidence type="ECO:0000256" key="1">
    <source>
        <dbReference type="SAM" id="MobiDB-lite"/>
    </source>
</evidence>
<evidence type="ECO:0000313" key="2">
    <source>
        <dbReference type="EMBL" id="RDX51722.1"/>
    </source>
</evidence>
<keyword evidence="3" id="KW-1185">Reference proteome</keyword>
<gene>
    <name evidence="2" type="ORF">OH76DRAFT_1470817</name>
</gene>
<name>A0A371DGR9_9APHY</name>
<reference evidence="2 3" key="1">
    <citation type="journal article" date="2018" name="Biotechnol. Biofuels">
        <title>Integrative visual omics of the white-rot fungus Polyporus brumalis exposes the biotechnological potential of its oxidative enzymes for delignifying raw plant biomass.</title>
        <authorList>
            <person name="Miyauchi S."/>
            <person name="Rancon A."/>
            <person name="Drula E."/>
            <person name="Hage H."/>
            <person name="Chaduli D."/>
            <person name="Favel A."/>
            <person name="Grisel S."/>
            <person name="Henrissat B."/>
            <person name="Herpoel-Gimbert I."/>
            <person name="Ruiz-Duenas F.J."/>
            <person name="Chevret D."/>
            <person name="Hainaut M."/>
            <person name="Lin J."/>
            <person name="Wang M."/>
            <person name="Pangilinan J."/>
            <person name="Lipzen A."/>
            <person name="Lesage-Meessen L."/>
            <person name="Navarro D."/>
            <person name="Riley R."/>
            <person name="Grigoriev I.V."/>
            <person name="Zhou S."/>
            <person name="Raouche S."/>
            <person name="Rosso M.N."/>
        </authorList>
    </citation>
    <scope>NUCLEOTIDE SEQUENCE [LARGE SCALE GENOMIC DNA]</scope>
    <source>
        <strain evidence="2 3">BRFM 1820</strain>
    </source>
</reference>
<dbReference type="EMBL" id="KZ857393">
    <property type="protein sequence ID" value="RDX51722.1"/>
    <property type="molecule type" value="Genomic_DNA"/>
</dbReference>
<feature type="compositionally biased region" description="Basic and acidic residues" evidence="1">
    <location>
        <begin position="198"/>
        <end position="208"/>
    </location>
</feature>
<protein>
    <submittedName>
        <fullName evidence="2">Uncharacterized protein</fullName>
    </submittedName>
</protein>
<accession>A0A371DGR9</accession>